<reference evidence="1 2" key="1">
    <citation type="submission" date="2023-01" db="EMBL/GenBank/DDBJ databases">
        <title>Novel diversity within Roseofilum (Cyanobacteria; Desertifilaceae) from marine benthic mats with descriptions of four novel species.</title>
        <authorList>
            <person name="Wang Y."/>
            <person name="Berthold D.E."/>
            <person name="Hu J."/>
            <person name="Lefler F.W."/>
            <person name="Laughinghouse H.D. IV."/>
        </authorList>
    </citation>
    <scope>NUCLEOTIDE SEQUENCE [LARGE SCALE GENOMIC DNA]</scope>
    <source>
        <strain evidence="1 2">BLCC-M143</strain>
    </source>
</reference>
<accession>A0ABT7BWP6</accession>
<name>A0ABT7BWP6_9CYAN</name>
<evidence type="ECO:0000313" key="2">
    <source>
        <dbReference type="Proteomes" id="UP001232992"/>
    </source>
</evidence>
<organism evidence="1 2">
    <name type="scientific">Roseofilum casamattae BLCC-M143</name>
    <dbReference type="NCBI Taxonomy" id="3022442"/>
    <lineage>
        <taxon>Bacteria</taxon>
        <taxon>Bacillati</taxon>
        <taxon>Cyanobacteriota</taxon>
        <taxon>Cyanophyceae</taxon>
        <taxon>Desertifilales</taxon>
        <taxon>Desertifilaceae</taxon>
        <taxon>Roseofilum</taxon>
        <taxon>Roseofilum casamattae</taxon>
    </lineage>
</organism>
<gene>
    <name evidence="1" type="ORF">PMH09_06715</name>
</gene>
<proteinExistence type="predicted"/>
<evidence type="ECO:0000313" key="1">
    <source>
        <dbReference type="EMBL" id="MDJ1182886.1"/>
    </source>
</evidence>
<keyword evidence="2" id="KW-1185">Reference proteome</keyword>
<dbReference type="EMBL" id="JAQOSQ010000004">
    <property type="protein sequence ID" value="MDJ1182886.1"/>
    <property type="molecule type" value="Genomic_DNA"/>
</dbReference>
<protein>
    <submittedName>
        <fullName evidence="1">Uncharacterized protein</fullName>
    </submittedName>
</protein>
<sequence>MMQSSFPPPEFNSFLEEFVFLQHCLDLMATLELEKLELEARDRPEESRYSLESYLYVQNLIAEKLT</sequence>
<comment type="caution">
    <text evidence="1">The sequence shown here is derived from an EMBL/GenBank/DDBJ whole genome shotgun (WGS) entry which is preliminary data.</text>
</comment>
<dbReference type="RefSeq" id="WP_283757537.1">
    <property type="nucleotide sequence ID" value="NZ_JAQOSQ010000004.1"/>
</dbReference>
<dbReference type="Proteomes" id="UP001232992">
    <property type="component" value="Unassembled WGS sequence"/>
</dbReference>